<dbReference type="GO" id="GO:0005737">
    <property type="term" value="C:cytoplasm"/>
    <property type="evidence" value="ECO:0007669"/>
    <property type="project" value="TreeGrafter"/>
</dbReference>
<sequence>MDGINKYNEFVALHKPQLESSGVPVHFWPALYRKLCMDNFDAGEALQLMLIDYDEDEQEEEDDKTKPVFALEVAREHGIKASDPQAIYLIDHVWTFRFKTARQQLLHYPQLTDRLSAIMGVDLEHEQRIDKILRRIWRYCHAYSIAREGLTDEERLPIWYVMDEVGSAVNHSDEPNFRLVPLLYLTTQTTYSVLFPIKDSVQGTPVTRDFAEYVSNDAPQRSALLLPWQETDLSEESFLQVEPSADYFASGHIPETYPREEETLPGSTPPVRCDPLKVFAQYNLIREHLTAPEFMLVDNREEADVLWLTCHFKNFGEFARQTPHKFINQFPFEYVITIKDLLGIVGRRAALEHHNVATLETYPAWLPTTYNLSTELREFVAYYQRRSAKGLDNHWIIKPWNLARGLDTYITNNIKQIVRLPATGPKIAQKYIENPVLFKREELNAQVKFDVRYVLLVKRVKPLEAYVHRKFFLRFANHAFSLDNFDDYEKHYTVMNYQEQAELHHIQCDDFLDMWQEQYPQHNWAAVEDRICDMLHEVLQCASQELPPRGLAPCAQSRAVYAADIMLAWTGQTDEENQMSMQPKLLEINWTPDCKRACDYYPDFFNDIFKLLFLDEQNNETFRLLTEKEHDM</sequence>
<proteinExistence type="predicted"/>
<dbReference type="Pfam" id="PF03133">
    <property type="entry name" value="TTL"/>
    <property type="match status" value="1"/>
</dbReference>
<evidence type="ECO:0000313" key="2">
    <source>
        <dbReference type="Proteomes" id="UP000504633"/>
    </source>
</evidence>
<dbReference type="CTD" id="23170"/>
<dbReference type="RefSeq" id="XP_023162638.2">
    <property type="nucleotide sequence ID" value="XM_023306870.2"/>
</dbReference>
<dbReference type="GeneID" id="111593832"/>
<dbReference type="OMA" id="WTPDCKR"/>
<keyword evidence="2" id="KW-1185">Reference proteome</keyword>
<dbReference type="KEGG" id="dhe:111593832"/>
<evidence type="ECO:0000259" key="1">
    <source>
        <dbReference type="Pfam" id="PF25556"/>
    </source>
</evidence>
<dbReference type="Gene3D" id="3.30.470.20">
    <property type="entry name" value="ATP-grasp fold, B domain"/>
    <property type="match status" value="1"/>
</dbReference>
<dbReference type="SUPFAM" id="SSF56059">
    <property type="entry name" value="Glutathione synthetase ATP-binding domain-like"/>
    <property type="match status" value="1"/>
</dbReference>
<dbReference type="InterPro" id="IPR057954">
    <property type="entry name" value="SET_TTL12"/>
</dbReference>
<dbReference type="Proteomes" id="UP000504633">
    <property type="component" value="Unplaced"/>
</dbReference>
<reference evidence="3" key="1">
    <citation type="submission" date="2025-08" db="UniProtKB">
        <authorList>
            <consortium name="RefSeq"/>
        </authorList>
    </citation>
    <scope>IDENTIFICATION</scope>
    <source>
        <strain evidence="3">15085-1641.00</strain>
        <tissue evidence="3">Whole body</tissue>
    </source>
</reference>
<accession>A0A6J1LH27</accession>
<dbReference type="Pfam" id="PF25556">
    <property type="entry name" value="SET_TTL"/>
    <property type="match status" value="1"/>
</dbReference>
<dbReference type="InterPro" id="IPR004344">
    <property type="entry name" value="TTL/TTLL_fam"/>
</dbReference>
<dbReference type="OrthoDB" id="60477at2759"/>
<protein>
    <submittedName>
        <fullName evidence="3">Tubulin--tyrosine ligase-like protein 12</fullName>
    </submittedName>
</protein>
<feature type="domain" description="Tubulin--tyrosine ligase-like protein 12 SET-like" evidence="1">
    <location>
        <begin position="68"/>
        <end position="232"/>
    </location>
</feature>
<name>A0A6J1LH27_DROHY</name>
<dbReference type="InterPro" id="IPR027749">
    <property type="entry name" value="TTLL12"/>
</dbReference>
<evidence type="ECO:0000313" key="3">
    <source>
        <dbReference type="RefSeq" id="XP_023162638.2"/>
    </source>
</evidence>
<dbReference type="PANTHER" id="PTHR46088:SF1">
    <property type="entry name" value="TUBULIN--TYROSINE LIGASE-LIKE PROTEIN 12"/>
    <property type="match status" value="1"/>
</dbReference>
<dbReference type="PANTHER" id="PTHR46088">
    <property type="entry name" value="TUBULIN--TYROSINE LIGASE-LIKE PROTEIN 12"/>
    <property type="match status" value="1"/>
</dbReference>
<dbReference type="AlphaFoldDB" id="A0A6J1LH27"/>
<organism evidence="2 3">
    <name type="scientific">Drosophila hydei</name>
    <name type="common">Fruit fly</name>
    <dbReference type="NCBI Taxonomy" id="7224"/>
    <lineage>
        <taxon>Eukaryota</taxon>
        <taxon>Metazoa</taxon>
        <taxon>Ecdysozoa</taxon>
        <taxon>Arthropoda</taxon>
        <taxon>Hexapoda</taxon>
        <taxon>Insecta</taxon>
        <taxon>Pterygota</taxon>
        <taxon>Neoptera</taxon>
        <taxon>Endopterygota</taxon>
        <taxon>Diptera</taxon>
        <taxon>Brachycera</taxon>
        <taxon>Muscomorpha</taxon>
        <taxon>Ephydroidea</taxon>
        <taxon>Drosophilidae</taxon>
        <taxon>Drosophila</taxon>
    </lineage>
</organism>
<gene>
    <name evidence="3" type="primary">LOC111593832</name>
</gene>
<dbReference type="PROSITE" id="PS51221">
    <property type="entry name" value="TTL"/>
    <property type="match status" value="1"/>
</dbReference>